<evidence type="ECO:0000313" key="2">
    <source>
        <dbReference type="EMBL" id="PWD98816.1"/>
    </source>
</evidence>
<evidence type="ECO:0008006" key="4">
    <source>
        <dbReference type="Google" id="ProtNLM"/>
    </source>
</evidence>
<name>A0A2U2B6Z5_9BACT</name>
<evidence type="ECO:0000256" key="1">
    <source>
        <dbReference type="SAM" id="MobiDB-lite"/>
    </source>
</evidence>
<accession>A0A2U2B6Z5</accession>
<comment type="caution">
    <text evidence="2">The sequence shown here is derived from an EMBL/GenBank/DDBJ whole genome shotgun (WGS) entry which is preliminary data.</text>
</comment>
<keyword evidence="3" id="KW-1185">Reference proteome</keyword>
<dbReference type="EMBL" id="QEWP01000011">
    <property type="protein sequence ID" value="PWD98816.1"/>
    <property type="molecule type" value="Genomic_DNA"/>
</dbReference>
<protein>
    <recommendedName>
        <fullName evidence="4">Replication protein</fullName>
    </recommendedName>
</protein>
<dbReference type="Proteomes" id="UP000244956">
    <property type="component" value="Unassembled WGS sequence"/>
</dbReference>
<proteinExistence type="predicted"/>
<organism evidence="2 3">
    <name type="scientific">Marinilabilia rubra</name>
    <dbReference type="NCBI Taxonomy" id="2162893"/>
    <lineage>
        <taxon>Bacteria</taxon>
        <taxon>Pseudomonadati</taxon>
        <taxon>Bacteroidota</taxon>
        <taxon>Bacteroidia</taxon>
        <taxon>Marinilabiliales</taxon>
        <taxon>Marinilabiliaceae</taxon>
        <taxon>Marinilabilia</taxon>
    </lineage>
</organism>
<dbReference type="OrthoDB" id="1123027at2"/>
<reference evidence="2 3" key="1">
    <citation type="submission" date="2018-05" db="EMBL/GenBank/DDBJ databases">
        <title>Marinilabilia rubrum sp. nov., isolated from saltern sediment.</title>
        <authorList>
            <person name="Zhang R."/>
        </authorList>
    </citation>
    <scope>NUCLEOTIDE SEQUENCE [LARGE SCALE GENOMIC DNA]</scope>
    <source>
        <strain evidence="2 3">WTE16</strain>
    </source>
</reference>
<gene>
    <name evidence="2" type="ORF">DDZ16_13840</name>
</gene>
<dbReference type="RefSeq" id="WP_109265077.1">
    <property type="nucleotide sequence ID" value="NZ_QEWP01000011.1"/>
</dbReference>
<sequence>MKPHQKYKPLAKISIARPYIKRESFQVHQQILDNYIFSTNKAIEQHNQKFPGRKRQKLTEAHRSLLQQIYFEAVSQFELRLSLFESTELSPLPIKAGDPVMVNTNNKDLAYRLSRSTPRAASTIYRRLERLKECGAILSKINHGVQANYDLYINPDLILLWDAANPAYHPTSKFLKGGNTARYLKDKSNCKPSKVSVSFRKNKKTIPVNSEGVDNSSSDRPTPGNEMPDSKTEKKTLLETPEVDPTAAADLPSYSSQRDEAQNFDNQGARRDYVNQTTDNARKRSTLAAEYLYKYAVWLLWQGNPEKDNQHLPQHLKTRYGGKLWNDRKIHRPEEQQTIEYLATNYFCHDTSPGALQLQIENLQHRLRMVSGYLRRKEYYLNGQWFVSPSMFFDKSNPNGMSGTFKWVNQKRMWQERKKRLADGRKRLLQCVENYLQNPTIENYSRQLSSVRRSIPFLEAEFIQRITNRPMGEASEKGGSNQGFLSMLDEIHTLRKTNQPFIIVNA</sequence>
<feature type="region of interest" description="Disordered" evidence="1">
    <location>
        <begin position="192"/>
        <end position="277"/>
    </location>
</feature>
<dbReference type="AlphaFoldDB" id="A0A2U2B6Z5"/>
<evidence type="ECO:0000313" key="3">
    <source>
        <dbReference type="Proteomes" id="UP000244956"/>
    </source>
</evidence>
<feature type="compositionally biased region" description="Basic and acidic residues" evidence="1">
    <location>
        <begin position="228"/>
        <end position="237"/>
    </location>
</feature>